<dbReference type="Gene3D" id="1.20.1640.10">
    <property type="entry name" value="Multidrug efflux transporter AcrB transmembrane domain"/>
    <property type="match status" value="1"/>
</dbReference>
<feature type="non-terminal residue" evidence="2">
    <location>
        <position position="258"/>
    </location>
</feature>
<keyword evidence="1" id="KW-0472">Membrane</keyword>
<dbReference type="GO" id="GO:0042910">
    <property type="term" value="F:xenobiotic transmembrane transporter activity"/>
    <property type="evidence" value="ECO:0007669"/>
    <property type="project" value="TreeGrafter"/>
</dbReference>
<feature type="transmembrane region" description="Helical" evidence="1">
    <location>
        <begin position="189"/>
        <end position="209"/>
    </location>
</feature>
<dbReference type="PANTHER" id="PTHR32063:SF8">
    <property type="entry name" value="CATION EFFLUX PROTEIN"/>
    <property type="match status" value="1"/>
</dbReference>
<dbReference type="InterPro" id="IPR001036">
    <property type="entry name" value="Acrflvin-R"/>
</dbReference>
<dbReference type="AlphaFoldDB" id="T0ZTB7"/>
<dbReference type="PANTHER" id="PTHR32063">
    <property type="match status" value="1"/>
</dbReference>
<evidence type="ECO:0000256" key="1">
    <source>
        <dbReference type="SAM" id="Phobius"/>
    </source>
</evidence>
<dbReference type="SUPFAM" id="SSF82866">
    <property type="entry name" value="Multidrug efflux transporter AcrB transmembrane domain"/>
    <property type="match status" value="1"/>
</dbReference>
<gene>
    <name evidence="2" type="ORF">B1A_19696</name>
</gene>
<reference evidence="2" key="2">
    <citation type="journal article" date="2014" name="ISME J.">
        <title>Microbial stratification in low pH oxic and suboxic macroscopic growths along an acid mine drainage.</title>
        <authorList>
            <person name="Mendez-Garcia C."/>
            <person name="Mesa V."/>
            <person name="Sprenger R.R."/>
            <person name="Richter M."/>
            <person name="Diez M.S."/>
            <person name="Solano J."/>
            <person name="Bargiela R."/>
            <person name="Golyshina O.V."/>
            <person name="Manteca A."/>
            <person name="Ramos J.L."/>
            <person name="Gallego J.R."/>
            <person name="Llorente I."/>
            <person name="Martins Dos Santos V.A."/>
            <person name="Jensen O.N."/>
            <person name="Pelaez A.I."/>
            <person name="Sanchez J."/>
            <person name="Ferrer M."/>
        </authorList>
    </citation>
    <scope>NUCLEOTIDE SEQUENCE</scope>
</reference>
<keyword evidence="1" id="KW-1133">Transmembrane helix</keyword>
<name>T0ZTB7_9ZZZZ</name>
<protein>
    <submittedName>
        <fullName evidence="2">Acriflavin resistance protein</fullName>
    </submittedName>
</protein>
<comment type="caution">
    <text evidence="2">The sequence shown here is derived from an EMBL/GenBank/DDBJ whole genome shotgun (WGS) entry which is preliminary data.</text>
</comment>
<reference evidence="2" key="1">
    <citation type="submission" date="2013-08" db="EMBL/GenBank/DDBJ databases">
        <authorList>
            <person name="Mendez C."/>
            <person name="Richter M."/>
            <person name="Ferrer M."/>
            <person name="Sanchez J."/>
        </authorList>
    </citation>
    <scope>NUCLEOTIDE SEQUENCE</scope>
</reference>
<dbReference type="GO" id="GO:0005886">
    <property type="term" value="C:plasma membrane"/>
    <property type="evidence" value="ECO:0007669"/>
    <property type="project" value="TreeGrafter"/>
</dbReference>
<feature type="transmembrane region" description="Helical" evidence="1">
    <location>
        <begin position="215"/>
        <end position="235"/>
    </location>
</feature>
<evidence type="ECO:0000313" key="2">
    <source>
        <dbReference type="EMBL" id="EQD31909.1"/>
    </source>
</evidence>
<keyword evidence="1" id="KW-0812">Transmembrane</keyword>
<dbReference type="InterPro" id="IPR027463">
    <property type="entry name" value="AcrB_DN_DC_subdom"/>
</dbReference>
<dbReference type="Gene3D" id="3.30.2090.10">
    <property type="entry name" value="Multidrug efflux transporter AcrB TolC docking domain, DN and DC subdomains"/>
    <property type="match status" value="1"/>
</dbReference>
<dbReference type="Gene3D" id="3.30.70.1440">
    <property type="entry name" value="Multidrug efflux transporter AcrB pore domain"/>
    <property type="match status" value="1"/>
</dbReference>
<sequence length="258" mass="27375">MKTVPGAVDVTIPQVLHYPAIFIKTDRDNALAVGVTQNDIATNLLVTLASSSLVAPNYWVNPKNTVNYIVAVQTPTREIASMAAIDHIPIRPSQSSLAALMAAMTTPLPAPTTQYLSNIAHVRIGTTPGSITHYTVQRVVDVLVNTEGRSLGAVYGGIRSALKSFSVPPGTILRFRGQSAEMFDSFRHFGLGLLLAALLVYLLLVMNFQSFLDPFIILMSVPAGLSGVALALFATHTTLNVESAMGAIMVVGVATANS</sequence>
<organism evidence="2">
    <name type="scientific">mine drainage metagenome</name>
    <dbReference type="NCBI Taxonomy" id="410659"/>
    <lineage>
        <taxon>unclassified sequences</taxon>
        <taxon>metagenomes</taxon>
        <taxon>ecological metagenomes</taxon>
    </lineage>
</organism>
<dbReference type="Pfam" id="PF00873">
    <property type="entry name" value="ACR_tran"/>
    <property type="match status" value="1"/>
</dbReference>
<proteinExistence type="predicted"/>
<dbReference type="EMBL" id="AUZX01014543">
    <property type="protein sequence ID" value="EQD31909.1"/>
    <property type="molecule type" value="Genomic_DNA"/>
</dbReference>
<accession>T0ZTB7</accession>
<dbReference type="SUPFAM" id="SSF82714">
    <property type="entry name" value="Multidrug efflux transporter AcrB TolC docking domain, DN and DC subdomains"/>
    <property type="match status" value="1"/>
</dbReference>